<proteinExistence type="inferred from homology"/>
<evidence type="ECO:0000259" key="12">
    <source>
        <dbReference type="Pfam" id="PF02744"/>
    </source>
</evidence>
<evidence type="ECO:0000256" key="2">
    <source>
        <dbReference type="ARBA" id="ARBA00004496"/>
    </source>
</evidence>
<dbReference type="EC" id="2.7.7.12" evidence="10"/>
<dbReference type="PANTHER" id="PTHR39191:SF1">
    <property type="entry name" value="DUF4922 DOMAIN-CONTAINING PROTEIN"/>
    <property type="match status" value="1"/>
</dbReference>
<evidence type="ECO:0000256" key="5">
    <source>
        <dbReference type="ARBA" id="ARBA00022490"/>
    </source>
</evidence>
<dbReference type="PANTHER" id="PTHR39191">
    <property type="entry name" value="GALACTOSE-1-PHOSPHATE URIDYLYLTRANSFERASE"/>
    <property type="match status" value="1"/>
</dbReference>
<reference evidence="13" key="1">
    <citation type="submission" date="2024-07" db="EMBL/GenBank/DDBJ databases">
        <title>Identification and characteristics of an arsenic-resistant bacterial isolate, which belongs to a novel species.</title>
        <authorList>
            <person name="Juszczyk A."/>
            <person name="Kowalczyk A."/>
            <person name="Was K."/>
            <person name="Kosowicz W."/>
            <person name="Budzyn A."/>
            <person name="Latowski D."/>
        </authorList>
    </citation>
    <scope>NUCLEOTIDE SEQUENCE</scope>
    <source>
        <strain evidence="13">As8PL</strain>
    </source>
</reference>
<dbReference type="InterPro" id="IPR005849">
    <property type="entry name" value="GalP_Utransf_N"/>
</dbReference>
<gene>
    <name evidence="10 13" type="primary">galT</name>
    <name evidence="13" type="ORF">AB3N04_08780</name>
</gene>
<comment type="catalytic activity">
    <reaction evidence="1 10">
        <text>alpha-D-galactose 1-phosphate + UDP-alpha-D-glucose = alpha-D-glucose 1-phosphate + UDP-alpha-D-galactose</text>
        <dbReference type="Rhea" id="RHEA:13989"/>
        <dbReference type="ChEBI" id="CHEBI:58336"/>
        <dbReference type="ChEBI" id="CHEBI:58601"/>
        <dbReference type="ChEBI" id="CHEBI:58885"/>
        <dbReference type="ChEBI" id="CHEBI:66914"/>
        <dbReference type="EC" id="2.7.7.12"/>
    </reaction>
</comment>
<dbReference type="NCBIfam" id="TIGR01239">
    <property type="entry name" value="galT_2"/>
    <property type="match status" value="1"/>
</dbReference>
<dbReference type="InterPro" id="IPR005850">
    <property type="entry name" value="GalP_Utransf_C"/>
</dbReference>
<evidence type="ECO:0000313" key="13">
    <source>
        <dbReference type="EMBL" id="XDI38385.1"/>
    </source>
</evidence>
<comment type="subcellular location">
    <subcellularLocation>
        <location evidence="2 10">Cytoplasm</location>
    </subcellularLocation>
</comment>
<keyword evidence="9 10" id="KW-0119">Carbohydrate metabolism</keyword>
<evidence type="ECO:0000256" key="1">
    <source>
        <dbReference type="ARBA" id="ARBA00001107"/>
    </source>
</evidence>
<dbReference type="PIRSF" id="PIRSF006005">
    <property type="entry name" value="GalT_BS"/>
    <property type="match status" value="1"/>
</dbReference>
<accession>A0AB39BXU9</accession>
<dbReference type="EMBL" id="CP162551">
    <property type="protein sequence ID" value="XDI38385.1"/>
    <property type="molecule type" value="Genomic_DNA"/>
</dbReference>
<keyword evidence="5 10" id="KW-0963">Cytoplasm</keyword>
<comment type="similarity">
    <text evidence="4 10">Belongs to the galactose-1-phosphate uridylyltransferase type 2 family.</text>
</comment>
<evidence type="ECO:0000256" key="6">
    <source>
        <dbReference type="ARBA" id="ARBA00022679"/>
    </source>
</evidence>
<dbReference type="HAMAP" id="MF_00571">
    <property type="entry name" value="GalP_UDP_trans"/>
    <property type="match status" value="1"/>
</dbReference>
<keyword evidence="6 10" id="KW-0808">Transferase</keyword>
<evidence type="ECO:0000256" key="8">
    <source>
        <dbReference type="ARBA" id="ARBA00023144"/>
    </source>
</evidence>
<organism evidence="13">
    <name type="scientific">Alkalihalophilus sp. As8PL</name>
    <dbReference type="NCBI Taxonomy" id="3237103"/>
    <lineage>
        <taxon>Bacteria</taxon>
        <taxon>Bacillati</taxon>
        <taxon>Bacillota</taxon>
        <taxon>Bacilli</taxon>
        <taxon>Bacillales</taxon>
        <taxon>Bacillaceae</taxon>
        <taxon>Alkalihalophilus</taxon>
    </lineage>
</organism>
<keyword evidence="8 10" id="KW-0299">Galactose metabolism</keyword>
<sequence length="498" mass="57667">MNVFSTITSLLKQAIDQQLIDPMDEIYCRNRILSHLRLDTFNEEVFTTDHTIPDLLDALVDYAVSENITEDVLDDKEVLAAKIMDCFMPSPSELNRIFYEKYKEDPVVATDYFYKLSRSSNYIQTKRIAKNIHYKAETEYGNLDITINLSKPEKDPKAIAKAKNQPETNYPKCLLCIENEGFEGRVGHPARANHRMVRAEVAGESWMLQYSPYVYYNEHCILLSTEHRDMKIGTKTFERLLDFVGTFPHYFAGSNADIPIVGGSILSHDHYQGGRYDFAMAEAPETYSFNMRQFKDVSSHLVKWPMSVIRLRSTNKEELIQASTHVFSQWKEYNDDTVEIISHTGETPHNTVTPIARKRDGQFEIDLVLRNNRTNDEFPEGIFHPHPDVHHIKKENIGLIEVMGLAVLPPRLKDELEEIKAYLMGDQTTKVKDYHLNWVEELKDRYRQTLMKENVEQIIQDELGRKFARVLEDAGVFKQTSIGQSAFQTFVHTLDRVQ</sequence>
<evidence type="ECO:0000256" key="3">
    <source>
        <dbReference type="ARBA" id="ARBA00004947"/>
    </source>
</evidence>
<protein>
    <recommendedName>
        <fullName evidence="10">Galactose-1-phosphate uridylyltransferase</fullName>
        <shortName evidence="10">Gal-1-P uridylyltransferase</shortName>
        <ecNumber evidence="10">2.7.7.12</ecNumber>
    </recommendedName>
    <alternativeName>
        <fullName evidence="10">UDP-glucose--hexose-1-phosphate uridylyltransferase</fullName>
    </alternativeName>
</protein>
<dbReference type="GO" id="GO:0006012">
    <property type="term" value="P:galactose metabolic process"/>
    <property type="evidence" value="ECO:0007669"/>
    <property type="project" value="UniProtKB-UniRule"/>
</dbReference>
<dbReference type="GO" id="GO:0005737">
    <property type="term" value="C:cytoplasm"/>
    <property type="evidence" value="ECO:0007669"/>
    <property type="project" value="UniProtKB-SubCell"/>
</dbReference>
<dbReference type="RefSeq" id="WP_368505675.1">
    <property type="nucleotide sequence ID" value="NZ_CP162551.1"/>
</dbReference>
<evidence type="ECO:0000256" key="9">
    <source>
        <dbReference type="ARBA" id="ARBA00023277"/>
    </source>
</evidence>
<dbReference type="InterPro" id="IPR000766">
    <property type="entry name" value="GalP_uridyl_Trfase_II"/>
</dbReference>
<feature type="domain" description="Galactose-1-phosphate uridyl transferase C-terminal" evidence="12">
    <location>
        <begin position="245"/>
        <end position="438"/>
    </location>
</feature>
<dbReference type="AlphaFoldDB" id="A0AB39BXU9"/>
<evidence type="ECO:0000256" key="4">
    <source>
        <dbReference type="ARBA" id="ARBA00008706"/>
    </source>
</evidence>
<keyword evidence="7 10" id="KW-0548">Nucleotidyltransferase</keyword>
<dbReference type="Pfam" id="PF02744">
    <property type="entry name" value="GalP_UDP_tr_C"/>
    <property type="match status" value="1"/>
</dbReference>
<name>A0AB39BXU9_9BACI</name>
<dbReference type="Pfam" id="PF01087">
    <property type="entry name" value="GalP_UDP_transf"/>
    <property type="match status" value="1"/>
</dbReference>
<dbReference type="GO" id="GO:0008108">
    <property type="term" value="F:UDP-glucose:hexose-1-phosphate uridylyltransferase activity"/>
    <property type="evidence" value="ECO:0007669"/>
    <property type="project" value="UniProtKB-UniRule"/>
</dbReference>
<dbReference type="NCBIfam" id="NF003629">
    <property type="entry name" value="PRK05270.1-2"/>
    <property type="match status" value="1"/>
</dbReference>
<evidence type="ECO:0000256" key="10">
    <source>
        <dbReference type="HAMAP-Rule" id="MF_00571"/>
    </source>
</evidence>
<evidence type="ECO:0000259" key="11">
    <source>
        <dbReference type="Pfam" id="PF01087"/>
    </source>
</evidence>
<feature type="domain" description="Galactose-1-phosphate uridyl transferase N-terminal" evidence="11">
    <location>
        <begin position="20"/>
        <end position="228"/>
    </location>
</feature>
<comment type="pathway">
    <text evidence="3 10">Carbohydrate metabolism; galactose metabolism.</text>
</comment>
<evidence type="ECO:0000256" key="7">
    <source>
        <dbReference type="ARBA" id="ARBA00022695"/>
    </source>
</evidence>